<dbReference type="SUPFAM" id="SSF51735">
    <property type="entry name" value="NAD(P)-binding Rossmann-fold domains"/>
    <property type="match status" value="1"/>
</dbReference>
<proteinExistence type="inferred from homology"/>
<evidence type="ECO:0000256" key="3">
    <source>
        <dbReference type="RuleBase" id="RU000363"/>
    </source>
</evidence>
<evidence type="ECO:0000313" key="5">
    <source>
        <dbReference type="Proteomes" id="UP000031532"/>
    </source>
</evidence>
<dbReference type="PRINTS" id="PR00081">
    <property type="entry name" value="GDHRDH"/>
</dbReference>
<dbReference type="OrthoDB" id="9808814at2"/>
<dbReference type="InterPro" id="IPR002347">
    <property type="entry name" value="SDR_fam"/>
</dbReference>
<dbReference type="PIRSF" id="PIRSF000126">
    <property type="entry name" value="11-beta-HSD1"/>
    <property type="match status" value="1"/>
</dbReference>
<dbReference type="GO" id="GO:0016020">
    <property type="term" value="C:membrane"/>
    <property type="evidence" value="ECO:0007669"/>
    <property type="project" value="TreeGrafter"/>
</dbReference>
<dbReference type="PRINTS" id="PR00080">
    <property type="entry name" value="SDRFAMILY"/>
</dbReference>
<dbReference type="InterPro" id="IPR036291">
    <property type="entry name" value="NAD(P)-bd_dom_sf"/>
</dbReference>
<comment type="caution">
    <text evidence="4">The sequence shown here is derived from an EMBL/GenBank/DDBJ whole genome shotgun (WGS) entry which is preliminary data.</text>
</comment>
<organism evidence="4 5">
    <name type="scientific">Scytonema millei VB511283</name>
    <dbReference type="NCBI Taxonomy" id="1245923"/>
    <lineage>
        <taxon>Bacteria</taxon>
        <taxon>Bacillati</taxon>
        <taxon>Cyanobacteriota</taxon>
        <taxon>Cyanophyceae</taxon>
        <taxon>Nostocales</taxon>
        <taxon>Scytonemataceae</taxon>
        <taxon>Scytonema</taxon>
    </lineage>
</organism>
<dbReference type="Gene3D" id="3.40.50.720">
    <property type="entry name" value="NAD(P)-binding Rossmann-like Domain"/>
    <property type="match status" value="1"/>
</dbReference>
<accession>A0A9X5I5S0</accession>
<sequence>MDLQNKVAIVTGASSGIGAAIAKSLDAAGMKLLITARSPEKLAELAAQMSNETIIVPGEITDPELPQHLVDVALEKFGRLDVVINNAGVMHMMSIEDADIEALCKMIRINFEAVVRMSYVALRHFKQQGSGYIINMSSISGLKTTPKLAVYDGTKHALEAFTDSLRMELAGSGIGVATVEPGAVATNLYDSWKSRGMKGYDELVPNPLQSEDVARCVRFILEQPGNILIPRLLAVPVAQPV</sequence>
<evidence type="ECO:0000256" key="2">
    <source>
        <dbReference type="ARBA" id="ARBA00023002"/>
    </source>
</evidence>
<dbReference type="PANTHER" id="PTHR44196:SF1">
    <property type="entry name" value="DEHYDROGENASE_REDUCTASE SDR FAMILY MEMBER 7B"/>
    <property type="match status" value="1"/>
</dbReference>
<dbReference type="GO" id="GO:0016616">
    <property type="term" value="F:oxidoreductase activity, acting on the CH-OH group of donors, NAD or NADP as acceptor"/>
    <property type="evidence" value="ECO:0007669"/>
    <property type="project" value="UniProtKB-ARBA"/>
</dbReference>
<dbReference type="Pfam" id="PF00106">
    <property type="entry name" value="adh_short"/>
    <property type="match status" value="1"/>
</dbReference>
<dbReference type="FunFam" id="3.40.50.720:FF:000047">
    <property type="entry name" value="NADP-dependent L-serine/L-allo-threonine dehydrogenase"/>
    <property type="match status" value="1"/>
</dbReference>
<keyword evidence="2" id="KW-0560">Oxidoreductase</keyword>
<evidence type="ECO:0000256" key="1">
    <source>
        <dbReference type="ARBA" id="ARBA00006484"/>
    </source>
</evidence>
<comment type="similarity">
    <text evidence="1 3">Belongs to the short-chain dehydrogenases/reductases (SDR) family.</text>
</comment>
<name>A0A9X5I5S0_9CYAN</name>
<dbReference type="PANTHER" id="PTHR44196">
    <property type="entry name" value="DEHYDROGENASE/REDUCTASE SDR FAMILY MEMBER 7B"/>
    <property type="match status" value="1"/>
</dbReference>
<dbReference type="Proteomes" id="UP000031532">
    <property type="component" value="Unassembled WGS sequence"/>
</dbReference>
<keyword evidence="5" id="KW-1185">Reference proteome</keyword>
<dbReference type="AlphaFoldDB" id="A0A9X5I5S0"/>
<dbReference type="EMBL" id="JTJC03000004">
    <property type="protein sequence ID" value="NHC35999.1"/>
    <property type="molecule type" value="Genomic_DNA"/>
</dbReference>
<reference evidence="4 5" key="1">
    <citation type="journal article" date="2015" name="Genome Announc.">
        <title>Draft Genome Sequence of the Terrestrial Cyanobacterium Scytonema millei VB511283, Isolated from Eastern India.</title>
        <authorList>
            <person name="Sen D."/>
            <person name="Chandrababunaidu M.M."/>
            <person name="Singh D."/>
            <person name="Sanghi N."/>
            <person name="Ghorai A."/>
            <person name="Mishra G.P."/>
            <person name="Madduluri M."/>
            <person name="Adhikary S.P."/>
            <person name="Tripathy S."/>
        </authorList>
    </citation>
    <scope>NUCLEOTIDE SEQUENCE [LARGE SCALE GENOMIC DNA]</scope>
    <source>
        <strain evidence="4 5">VB511283</strain>
    </source>
</reference>
<dbReference type="RefSeq" id="WP_039717258.1">
    <property type="nucleotide sequence ID" value="NZ_JTJC03000004.1"/>
</dbReference>
<evidence type="ECO:0000313" key="4">
    <source>
        <dbReference type="EMBL" id="NHC35999.1"/>
    </source>
</evidence>
<gene>
    <name evidence="4" type="ORF">QH73_0015315</name>
</gene>
<protein>
    <submittedName>
        <fullName evidence="4">SDR family oxidoreductase</fullName>
    </submittedName>
</protein>